<gene>
    <name evidence="2" type="ORF">ODY93_19055</name>
</gene>
<evidence type="ECO:0000313" key="2">
    <source>
        <dbReference type="EMBL" id="MDI5833686.1"/>
    </source>
</evidence>
<accession>A0ABT6UH13</accession>
<feature type="transmembrane region" description="Helical" evidence="1">
    <location>
        <begin position="59"/>
        <end position="78"/>
    </location>
</feature>
<comment type="caution">
    <text evidence="2">The sequence shown here is derived from an EMBL/GenBank/DDBJ whole genome shotgun (WGS) entry which is preliminary data.</text>
</comment>
<feature type="transmembrane region" description="Helical" evidence="1">
    <location>
        <begin position="18"/>
        <end position="38"/>
    </location>
</feature>
<dbReference type="Pfam" id="PF11660">
    <property type="entry name" value="DUF3262"/>
    <property type="match status" value="1"/>
</dbReference>
<dbReference type="EMBL" id="JAOTLW010000025">
    <property type="protein sequence ID" value="MDI5833686.1"/>
    <property type="molecule type" value="Genomic_DNA"/>
</dbReference>
<name>A0ABT6UH13_9GAMM</name>
<dbReference type="NCBIfam" id="TIGR03758">
    <property type="entry name" value="conj_TIGR03758"/>
    <property type="match status" value="1"/>
</dbReference>
<proteinExistence type="predicted"/>
<keyword evidence="1" id="KW-0472">Membrane</keyword>
<protein>
    <submittedName>
        <fullName evidence="2">TIGR03758 family integrating conjugative element protein</fullName>
    </submittedName>
</protein>
<dbReference type="RefSeq" id="WP_257749598.1">
    <property type="nucleotide sequence ID" value="NZ_JANLGK010000026.1"/>
</dbReference>
<keyword evidence="3" id="KW-1185">Reference proteome</keyword>
<dbReference type="InterPro" id="IPR021676">
    <property type="entry name" value="DUF3262"/>
</dbReference>
<keyword evidence="1" id="KW-0812">Transmembrane</keyword>
<evidence type="ECO:0000313" key="3">
    <source>
        <dbReference type="Proteomes" id="UP001159075"/>
    </source>
</evidence>
<keyword evidence="1" id="KW-1133">Transmembrane helix</keyword>
<organism evidence="2 3">
    <name type="scientific">Shewanella xiamenensis</name>
    <dbReference type="NCBI Taxonomy" id="332186"/>
    <lineage>
        <taxon>Bacteria</taxon>
        <taxon>Pseudomonadati</taxon>
        <taxon>Pseudomonadota</taxon>
        <taxon>Gammaproteobacteria</taxon>
        <taxon>Alteromonadales</taxon>
        <taxon>Shewanellaceae</taxon>
        <taxon>Shewanella</taxon>
    </lineage>
</organism>
<sequence>MSDVLSAFEHGAGFTADYLALLIAVIGMIITTAWSIWVGWSVYRGFKAERTDRKKFIHAMQRTMLIWLVLNFILFTGVI</sequence>
<dbReference type="Proteomes" id="UP001159075">
    <property type="component" value="Unassembled WGS sequence"/>
</dbReference>
<evidence type="ECO:0000256" key="1">
    <source>
        <dbReference type="SAM" id="Phobius"/>
    </source>
</evidence>
<reference evidence="2 3" key="1">
    <citation type="submission" date="2022-09" db="EMBL/GenBank/DDBJ databases">
        <title>The outer-membrane cytochrome OmcA is essential for infection of Shewanella oneidensis by a zebrafish-associated bacteriophage.</title>
        <authorList>
            <person name="Grenfell A.W."/>
            <person name="Intile P."/>
            <person name="Mcfarlane J."/>
            <person name="Leung D."/>
            <person name="Abdalla K."/>
            <person name="Wold M."/>
            <person name="Kees E."/>
            <person name="Gralnick J."/>
        </authorList>
    </citation>
    <scope>NUCLEOTIDE SEQUENCE [LARGE SCALE GENOMIC DNA]</scope>
    <source>
        <strain evidence="2 3">NF-5</strain>
    </source>
</reference>